<gene>
    <name evidence="2" type="ORF">DP106_11760</name>
</gene>
<accession>A0A3A6PXL4</accession>
<reference evidence="2 3" key="1">
    <citation type="submission" date="2018-06" db="EMBL/GenBank/DDBJ databases">
        <title>Halonotius sp. F13-13 a new haloarchaeeon isolated from a solar saltern from Isla Cristina, Huelva, Spain.</title>
        <authorList>
            <person name="Duran-Viseras A."/>
            <person name="Sanchez-Porro C."/>
            <person name="Ventosa A."/>
        </authorList>
    </citation>
    <scope>NUCLEOTIDE SEQUENCE [LARGE SCALE GENOMIC DNA]</scope>
    <source>
        <strain evidence="2 3">CECT 7525</strain>
    </source>
</reference>
<evidence type="ECO:0000313" key="2">
    <source>
        <dbReference type="EMBL" id="RJX48549.1"/>
    </source>
</evidence>
<dbReference type="OrthoDB" id="377452at2157"/>
<dbReference type="Proteomes" id="UP000281564">
    <property type="component" value="Unassembled WGS sequence"/>
</dbReference>
<dbReference type="AlphaFoldDB" id="A0A3A6PXL4"/>
<feature type="region of interest" description="Disordered" evidence="1">
    <location>
        <begin position="1"/>
        <end position="37"/>
    </location>
</feature>
<organism evidence="2 3">
    <name type="scientific">Halonotius pteroides</name>
    <dbReference type="NCBI Taxonomy" id="268735"/>
    <lineage>
        <taxon>Archaea</taxon>
        <taxon>Methanobacteriati</taxon>
        <taxon>Methanobacteriota</taxon>
        <taxon>Stenosarchaea group</taxon>
        <taxon>Halobacteria</taxon>
        <taxon>Halobacteriales</taxon>
        <taxon>Haloferacaceae</taxon>
        <taxon>Halonotius</taxon>
    </lineage>
</organism>
<sequence>MDGLNAHTADDTPDAGRHDSHNHMIGEAQPPTTGFDARDRLLGQLDDITVRQAAAPLAHQ</sequence>
<evidence type="ECO:0000256" key="1">
    <source>
        <dbReference type="SAM" id="MobiDB-lite"/>
    </source>
</evidence>
<keyword evidence="3" id="KW-1185">Reference proteome</keyword>
<feature type="compositionally biased region" description="Basic and acidic residues" evidence="1">
    <location>
        <begin position="8"/>
        <end position="24"/>
    </location>
</feature>
<name>A0A3A6PXL4_9EURY</name>
<evidence type="ECO:0000313" key="3">
    <source>
        <dbReference type="Proteomes" id="UP000281564"/>
    </source>
</evidence>
<protein>
    <submittedName>
        <fullName evidence="2">Uncharacterized protein</fullName>
    </submittedName>
</protein>
<comment type="caution">
    <text evidence="2">The sequence shown here is derived from an EMBL/GenBank/DDBJ whole genome shotgun (WGS) entry which is preliminary data.</text>
</comment>
<dbReference type="EMBL" id="QMDW01000019">
    <property type="protein sequence ID" value="RJX48549.1"/>
    <property type="molecule type" value="Genomic_DNA"/>
</dbReference>
<dbReference type="RefSeq" id="WP_120085525.1">
    <property type="nucleotide sequence ID" value="NZ_QMDW01000019.1"/>
</dbReference>
<proteinExistence type="predicted"/>